<evidence type="ECO:0000313" key="3">
    <source>
        <dbReference type="EMBL" id="KAL0011162.1"/>
    </source>
</evidence>
<dbReference type="Pfam" id="PF13456">
    <property type="entry name" value="RVT_3"/>
    <property type="match status" value="1"/>
</dbReference>
<gene>
    <name evidence="3" type="ORF">SO802_006270</name>
</gene>
<evidence type="ECO:0008006" key="5">
    <source>
        <dbReference type="Google" id="ProtNLM"/>
    </source>
</evidence>
<dbReference type="Proteomes" id="UP001459277">
    <property type="component" value="Unassembled WGS sequence"/>
</dbReference>
<dbReference type="CDD" id="cd06222">
    <property type="entry name" value="RNase_H_like"/>
    <property type="match status" value="1"/>
</dbReference>
<dbReference type="GO" id="GO:0004523">
    <property type="term" value="F:RNA-DNA hybrid ribonuclease activity"/>
    <property type="evidence" value="ECO:0007669"/>
    <property type="project" value="InterPro"/>
</dbReference>
<dbReference type="EMBL" id="JAZDWU010000002">
    <property type="protein sequence ID" value="KAL0011162.1"/>
    <property type="molecule type" value="Genomic_DNA"/>
</dbReference>
<accession>A0AAW2DMZ5</accession>
<dbReference type="InterPro" id="IPR026960">
    <property type="entry name" value="RVT-Znf"/>
</dbReference>
<dbReference type="SUPFAM" id="SSF53098">
    <property type="entry name" value="Ribonuclease H-like"/>
    <property type="match status" value="1"/>
</dbReference>
<sequence>MVSSLIDVDTRHWKVDKIRRYFLPFEVDIILKIPLSYTLPEDKIIWVGCKRGIFSVKSAYYRALKVVEKVEVGESSFGDYRTPLWKKIWQLKLPAKIRIFAWRACMEGLPTKLNLGRRWMNIEIKCPLCERELESTSHVLLYCTKLWHVWWSWNTCPINLLAENKEFVDVALLIMYTGSPKDLETLFATTWSIWYNRNRVVHESQCETPAQVWGFAQRIQGDYKGAITVCQLRKQSPEVGWAAPPLEVYKINVDGATRMGGLSGVGVVIRDCRGLVLVAESKVMAGSYEAGVTEALAVEEGVLLARERGLHQIIIESDSLKVVQAIRSRSSHGEAGTVVQGVLVLLESFSSWKVQHLKRDYNIVAHELAQMAKGSAKSQTWEDAEPTMLQHLLLADRANC</sequence>
<dbReference type="InterPro" id="IPR053151">
    <property type="entry name" value="RNase_H-like"/>
</dbReference>
<evidence type="ECO:0000313" key="4">
    <source>
        <dbReference type="Proteomes" id="UP001459277"/>
    </source>
</evidence>
<name>A0AAW2DMZ5_9ROSI</name>
<dbReference type="PANTHER" id="PTHR47723">
    <property type="entry name" value="OS05G0353850 PROTEIN"/>
    <property type="match status" value="1"/>
</dbReference>
<dbReference type="GO" id="GO:0003676">
    <property type="term" value="F:nucleic acid binding"/>
    <property type="evidence" value="ECO:0007669"/>
    <property type="project" value="InterPro"/>
</dbReference>
<protein>
    <recommendedName>
        <fullName evidence="5">RNase H type-1 domain-containing protein</fullName>
    </recommendedName>
</protein>
<comment type="caution">
    <text evidence="3">The sequence shown here is derived from an EMBL/GenBank/DDBJ whole genome shotgun (WGS) entry which is preliminary data.</text>
</comment>
<organism evidence="3 4">
    <name type="scientific">Lithocarpus litseifolius</name>
    <dbReference type="NCBI Taxonomy" id="425828"/>
    <lineage>
        <taxon>Eukaryota</taxon>
        <taxon>Viridiplantae</taxon>
        <taxon>Streptophyta</taxon>
        <taxon>Embryophyta</taxon>
        <taxon>Tracheophyta</taxon>
        <taxon>Spermatophyta</taxon>
        <taxon>Magnoliopsida</taxon>
        <taxon>eudicotyledons</taxon>
        <taxon>Gunneridae</taxon>
        <taxon>Pentapetalae</taxon>
        <taxon>rosids</taxon>
        <taxon>fabids</taxon>
        <taxon>Fagales</taxon>
        <taxon>Fagaceae</taxon>
        <taxon>Lithocarpus</taxon>
    </lineage>
</organism>
<dbReference type="InterPro" id="IPR036397">
    <property type="entry name" value="RNaseH_sf"/>
</dbReference>
<dbReference type="AlphaFoldDB" id="A0AAW2DMZ5"/>
<evidence type="ECO:0000259" key="1">
    <source>
        <dbReference type="Pfam" id="PF13456"/>
    </source>
</evidence>
<feature type="domain" description="Reverse transcriptase zinc-binding" evidence="2">
    <location>
        <begin position="54"/>
        <end position="150"/>
    </location>
</feature>
<dbReference type="InterPro" id="IPR044730">
    <property type="entry name" value="RNase_H-like_dom_plant"/>
</dbReference>
<dbReference type="InterPro" id="IPR002156">
    <property type="entry name" value="RNaseH_domain"/>
</dbReference>
<dbReference type="Pfam" id="PF13966">
    <property type="entry name" value="zf-RVT"/>
    <property type="match status" value="1"/>
</dbReference>
<keyword evidence="4" id="KW-1185">Reference proteome</keyword>
<evidence type="ECO:0000259" key="2">
    <source>
        <dbReference type="Pfam" id="PF13966"/>
    </source>
</evidence>
<reference evidence="3 4" key="1">
    <citation type="submission" date="2024-01" db="EMBL/GenBank/DDBJ databases">
        <title>A telomere-to-telomere, gap-free genome of sweet tea (Lithocarpus litseifolius).</title>
        <authorList>
            <person name="Zhou J."/>
        </authorList>
    </citation>
    <scope>NUCLEOTIDE SEQUENCE [LARGE SCALE GENOMIC DNA]</scope>
    <source>
        <strain evidence="3">Zhou-2022a</strain>
        <tissue evidence="3">Leaf</tissue>
    </source>
</reference>
<dbReference type="PANTHER" id="PTHR47723:SF24">
    <property type="entry name" value="RNASE H TYPE-1 DOMAIN-CONTAINING PROTEIN"/>
    <property type="match status" value="1"/>
</dbReference>
<dbReference type="InterPro" id="IPR012337">
    <property type="entry name" value="RNaseH-like_sf"/>
</dbReference>
<dbReference type="Gene3D" id="3.30.420.10">
    <property type="entry name" value="Ribonuclease H-like superfamily/Ribonuclease H"/>
    <property type="match status" value="1"/>
</dbReference>
<proteinExistence type="predicted"/>
<feature type="domain" description="RNase H type-1" evidence="1">
    <location>
        <begin position="252"/>
        <end position="372"/>
    </location>
</feature>